<reference evidence="2" key="1">
    <citation type="journal article" date="2024" name="BMC Genomics">
        <title>Functional annotation of a divergent genome using sequence and structure-based similarity.</title>
        <authorList>
            <person name="Svedberg D."/>
            <person name="Winiger R.R."/>
            <person name="Berg A."/>
            <person name="Sharma H."/>
            <person name="Tellgren-Roth C."/>
            <person name="Debrunner-Vossbrinck B.A."/>
            <person name="Vossbrinck C.R."/>
            <person name="Barandun J."/>
        </authorList>
    </citation>
    <scope>NUCLEOTIDE SEQUENCE</scope>
    <source>
        <strain evidence="2">Illinois isolate</strain>
    </source>
</reference>
<dbReference type="AlphaFoldDB" id="A0AAX4JAK8"/>
<organism evidence="2 3">
    <name type="scientific">Vairimorpha necatrix</name>
    <dbReference type="NCBI Taxonomy" id="6039"/>
    <lineage>
        <taxon>Eukaryota</taxon>
        <taxon>Fungi</taxon>
        <taxon>Fungi incertae sedis</taxon>
        <taxon>Microsporidia</taxon>
        <taxon>Nosematidae</taxon>
        <taxon>Vairimorpha</taxon>
    </lineage>
</organism>
<feature type="coiled-coil region" evidence="1">
    <location>
        <begin position="346"/>
        <end position="373"/>
    </location>
</feature>
<evidence type="ECO:0000313" key="2">
    <source>
        <dbReference type="EMBL" id="WUR03014.1"/>
    </source>
</evidence>
<gene>
    <name evidence="2" type="ORF">VNE69_03226</name>
</gene>
<dbReference type="GeneID" id="90540822"/>
<evidence type="ECO:0000313" key="3">
    <source>
        <dbReference type="Proteomes" id="UP001334084"/>
    </source>
</evidence>
<sequence length="386" mass="46820">MHNQKTKESFKFHEIQNFLAENVKINDHNFRFDKFIDVQMQDLKIEKINFDNLEDLKNIKDINQFQTFLSEIFYKNTDIKISEKILKIILNSLKFHKFDPSKFLKGISKHMKNPLHEIYEHALILTASLFEDSNFNFSNFRSFEKFKSFMPQECFKEKKLIKLKSKFDDKLKISNNIKIYKDKINYLQEGIQIIKDENKKRLEEVFNKLPFLIENSTSRILREKSLEYFHIILNYDGFDLLKSEALFSLVEQNSKFEKQNFKFEKQNSKFERQNSTIERHNFKFERQNSKFERQNYKFERHNFKFETLSNLDREMINLLFGNKICLRFKVCITDVIIKIIERSENLERIRNLILELSEEINKTEKKMNEIILNNLAYIFEISKFKS</sequence>
<keyword evidence="3" id="KW-1185">Reference proteome</keyword>
<name>A0AAX4JAK8_9MICR</name>
<proteinExistence type="predicted"/>
<accession>A0AAX4JAK8</accession>
<evidence type="ECO:0000256" key="1">
    <source>
        <dbReference type="SAM" id="Coils"/>
    </source>
</evidence>
<dbReference type="KEGG" id="vnx:VNE69_03226"/>
<dbReference type="RefSeq" id="XP_065329159.1">
    <property type="nucleotide sequence ID" value="XM_065473087.1"/>
</dbReference>
<protein>
    <submittedName>
        <fullName evidence="2">Uncharacterized protein</fullName>
    </submittedName>
</protein>
<dbReference type="Proteomes" id="UP001334084">
    <property type="component" value="Chromosome 3"/>
</dbReference>
<keyword evidence="1" id="KW-0175">Coiled coil</keyword>
<dbReference type="EMBL" id="CP142728">
    <property type="protein sequence ID" value="WUR03014.1"/>
    <property type="molecule type" value="Genomic_DNA"/>
</dbReference>